<organism evidence="1 2">
    <name type="scientific">Tumidithrix elongata BACA0141</name>
    <dbReference type="NCBI Taxonomy" id="2716417"/>
    <lineage>
        <taxon>Bacteria</taxon>
        <taxon>Bacillati</taxon>
        <taxon>Cyanobacteriota</taxon>
        <taxon>Cyanophyceae</taxon>
        <taxon>Pseudanabaenales</taxon>
        <taxon>Pseudanabaenaceae</taxon>
        <taxon>Tumidithrix</taxon>
        <taxon>Tumidithrix elongata</taxon>
    </lineage>
</organism>
<protein>
    <submittedName>
        <fullName evidence="1">Uncharacterized protein</fullName>
    </submittedName>
</protein>
<dbReference type="AlphaFoldDB" id="A0AAW9PWV8"/>
<proteinExistence type="predicted"/>
<keyword evidence="2" id="KW-1185">Reference proteome</keyword>
<comment type="caution">
    <text evidence="1">The sequence shown here is derived from an EMBL/GenBank/DDBJ whole genome shotgun (WGS) entry which is preliminary data.</text>
</comment>
<reference evidence="1" key="1">
    <citation type="submission" date="2024-01" db="EMBL/GenBank/DDBJ databases">
        <title>Bank of Algae and Cyanobacteria of the Azores (BACA) strain genomes.</title>
        <authorList>
            <person name="Luz R."/>
            <person name="Cordeiro R."/>
            <person name="Fonseca A."/>
            <person name="Goncalves V."/>
        </authorList>
    </citation>
    <scope>NUCLEOTIDE SEQUENCE</scope>
    <source>
        <strain evidence="1">BACA0141</strain>
    </source>
</reference>
<evidence type="ECO:0000313" key="2">
    <source>
        <dbReference type="Proteomes" id="UP001333818"/>
    </source>
</evidence>
<dbReference type="EMBL" id="JAZBJZ010000003">
    <property type="protein sequence ID" value="MEE3715425.1"/>
    <property type="molecule type" value="Genomic_DNA"/>
</dbReference>
<dbReference type="Proteomes" id="UP001333818">
    <property type="component" value="Unassembled WGS sequence"/>
</dbReference>
<name>A0AAW9PWV8_9CYAN</name>
<accession>A0AAW9PWV8</accession>
<evidence type="ECO:0000313" key="1">
    <source>
        <dbReference type="EMBL" id="MEE3715425.1"/>
    </source>
</evidence>
<sequence>MKYFFLSQGWQVTRVWETSGLWNERVWRRKPLVAKMGVYIVDKTENMALYKVEDAVQMVEVMPDEFLERPTNTDRSSNLAIGKVRITRLVSAEQVLERISPIH</sequence>
<dbReference type="RefSeq" id="WP_330481846.1">
    <property type="nucleotide sequence ID" value="NZ_JAZBJZ010000003.1"/>
</dbReference>
<gene>
    <name evidence="1" type="ORF">V2H45_01550</name>
</gene>